<name>A0ABW4QA59_9MICC</name>
<keyword evidence="4" id="KW-1185">Reference proteome</keyword>
<feature type="compositionally biased region" description="Polar residues" evidence="1">
    <location>
        <begin position="55"/>
        <end position="79"/>
    </location>
</feature>
<dbReference type="EMBL" id="JBHUGA010000058">
    <property type="protein sequence ID" value="MFD1847590.1"/>
    <property type="molecule type" value="Genomic_DNA"/>
</dbReference>
<protein>
    <submittedName>
        <fullName evidence="3">YegP family protein</fullName>
    </submittedName>
</protein>
<gene>
    <name evidence="3" type="ORF">ACFSFX_13430</name>
</gene>
<dbReference type="Pfam" id="PF07411">
    <property type="entry name" value="DUF1508"/>
    <property type="match status" value="1"/>
</dbReference>
<evidence type="ECO:0000313" key="3">
    <source>
        <dbReference type="EMBL" id="MFD1847590.1"/>
    </source>
</evidence>
<dbReference type="Proteomes" id="UP001597307">
    <property type="component" value="Unassembled WGS sequence"/>
</dbReference>
<dbReference type="Gene3D" id="2.30.29.80">
    <property type="match status" value="1"/>
</dbReference>
<accession>A0ABW4QA59</accession>
<dbReference type="InterPro" id="IPR036913">
    <property type="entry name" value="YegP-like_sf"/>
</dbReference>
<organism evidence="3 4">
    <name type="scientific">Arthrobacter flavus</name>
    <dbReference type="NCBI Taxonomy" id="95172"/>
    <lineage>
        <taxon>Bacteria</taxon>
        <taxon>Bacillati</taxon>
        <taxon>Actinomycetota</taxon>
        <taxon>Actinomycetes</taxon>
        <taxon>Micrococcales</taxon>
        <taxon>Micrococcaceae</taxon>
        <taxon>Arthrobacter</taxon>
    </lineage>
</organism>
<dbReference type="SUPFAM" id="SSF160113">
    <property type="entry name" value="YegP-like"/>
    <property type="match status" value="1"/>
</dbReference>
<comment type="caution">
    <text evidence="3">The sequence shown here is derived from an EMBL/GenBank/DDBJ whole genome shotgun (WGS) entry which is preliminary data.</text>
</comment>
<proteinExistence type="predicted"/>
<dbReference type="RefSeq" id="WP_343882250.1">
    <property type="nucleotide sequence ID" value="NZ_BAAAIJ010000063.1"/>
</dbReference>
<sequence>MSGYFKIVDAHDGGYRIKLMAGDGGLVAVSTYYPTKPEAVAGIDEMREIAGTGPVTDQSRGYHLSSNSAGKRNLSGQRR</sequence>
<feature type="domain" description="DUF1508" evidence="2">
    <location>
        <begin position="11"/>
        <end position="57"/>
    </location>
</feature>
<evidence type="ECO:0000313" key="4">
    <source>
        <dbReference type="Proteomes" id="UP001597307"/>
    </source>
</evidence>
<dbReference type="InterPro" id="IPR010879">
    <property type="entry name" value="DUF1508"/>
</dbReference>
<evidence type="ECO:0000259" key="2">
    <source>
        <dbReference type="Pfam" id="PF07411"/>
    </source>
</evidence>
<feature type="region of interest" description="Disordered" evidence="1">
    <location>
        <begin position="51"/>
        <end position="79"/>
    </location>
</feature>
<evidence type="ECO:0000256" key="1">
    <source>
        <dbReference type="SAM" id="MobiDB-lite"/>
    </source>
</evidence>
<reference evidence="4" key="1">
    <citation type="journal article" date="2019" name="Int. J. Syst. Evol. Microbiol.">
        <title>The Global Catalogue of Microorganisms (GCM) 10K type strain sequencing project: providing services to taxonomists for standard genome sequencing and annotation.</title>
        <authorList>
            <consortium name="The Broad Institute Genomics Platform"/>
            <consortium name="The Broad Institute Genome Sequencing Center for Infectious Disease"/>
            <person name="Wu L."/>
            <person name="Ma J."/>
        </authorList>
    </citation>
    <scope>NUCLEOTIDE SEQUENCE [LARGE SCALE GENOMIC DNA]</scope>
    <source>
        <strain evidence="4">JCM 11496</strain>
    </source>
</reference>